<evidence type="ECO:0000313" key="1">
    <source>
        <dbReference type="EMBL" id="MPC62369.1"/>
    </source>
</evidence>
<gene>
    <name evidence="1" type="ORF">E2C01_056454</name>
</gene>
<keyword evidence="2" id="KW-1185">Reference proteome</keyword>
<evidence type="ECO:0000313" key="2">
    <source>
        <dbReference type="Proteomes" id="UP000324222"/>
    </source>
</evidence>
<proteinExistence type="predicted"/>
<name>A0A5B7GXQ5_PORTR</name>
<dbReference type="EMBL" id="VSRR010019591">
    <property type="protein sequence ID" value="MPC62369.1"/>
    <property type="molecule type" value="Genomic_DNA"/>
</dbReference>
<protein>
    <submittedName>
        <fullName evidence="1">Uncharacterized protein</fullName>
    </submittedName>
</protein>
<dbReference type="Proteomes" id="UP000324222">
    <property type="component" value="Unassembled WGS sequence"/>
</dbReference>
<dbReference type="AlphaFoldDB" id="A0A5B7GXQ5"/>
<reference evidence="1 2" key="1">
    <citation type="submission" date="2019-05" db="EMBL/GenBank/DDBJ databases">
        <title>Another draft genome of Portunus trituberculatus and its Hox gene families provides insights of decapod evolution.</title>
        <authorList>
            <person name="Jeong J.-H."/>
            <person name="Song I."/>
            <person name="Kim S."/>
            <person name="Choi T."/>
            <person name="Kim D."/>
            <person name="Ryu S."/>
            <person name="Kim W."/>
        </authorList>
    </citation>
    <scope>NUCLEOTIDE SEQUENCE [LARGE SCALE GENOMIC DNA]</scope>
    <source>
        <tissue evidence="1">Muscle</tissue>
    </source>
</reference>
<accession>A0A5B7GXQ5</accession>
<sequence length="61" mass="7027">MYDESNDAEASKCNTSTPQHIKWLQDGVLRQECDLCWDPCTFPALQTPTPGCFMRRHVIKL</sequence>
<comment type="caution">
    <text evidence="1">The sequence shown here is derived from an EMBL/GenBank/DDBJ whole genome shotgun (WGS) entry which is preliminary data.</text>
</comment>
<organism evidence="1 2">
    <name type="scientific">Portunus trituberculatus</name>
    <name type="common">Swimming crab</name>
    <name type="synonym">Neptunus trituberculatus</name>
    <dbReference type="NCBI Taxonomy" id="210409"/>
    <lineage>
        <taxon>Eukaryota</taxon>
        <taxon>Metazoa</taxon>
        <taxon>Ecdysozoa</taxon>
        <taxon>Arthropoda</taxon>
        <taxon>Crustacea</taxon>
        <taxon>Multicrustacea</taxon>
        <taxon>Malacostraca</taxon>
        <taxon>Eumalacostraca</taxon>
        <taxon>Eucarida</taxon>
        <taxon>Decapoda</taxon>
        <taxon>Pleocyemata</taxon>
        <taxon>Brachyura</taxon>
        <taxon>Eubrachyura</taxon>
        <taxon>Portunoidea</taxon>
        <taxon>Portunidae</taxon>
        <taxon>Portuninae</taxon>
        <taxon>Portunus</taxon>
    </lineage>
</organism>